<keyword evidence="15" id="KW-0175">Coiled coil</keyword>
<dbReference type="CDD" id="cd00130">
    <property type="entry name" value="PAS"/>
    <property type="match status" value="2"/>
</dbReference>
<feature type="domain" description="PAS" evidence="17">
    <location>
        <begin position="98"/>
        <end position="168"/>
    </location>
</feature>
<dbReference type="InterPro" id="IPR000014">
    <property type="entry name" value="PAS"/>
</dbReference>
<dbReference type="InterPro" id="IPR001067">
    <property type="entry name" value="Nuc_translocat"/>
</dbReference>
<keyword evidence="13" id="KW-0539">Nucleus</keyword>
<dbReference type="InterPro" id="IPR013767">
    <property type="entry name" value="PAS_fold"/>
</dbReference>
<dbReference type="Pfam" id="PF00010">
    <property type="entry name" value="HLH"/>
    <property type="match status" value="1"/>
</dbReference>
<evidence type="ECO:0000313" key="19">
    <source>
        <dbReference type="Ensembl" id="ENSAOCP00000049118.1"/>
    </source>
</evidence>
<evidence type="ECO:0000256" key="11">
    <source>
        <dbReference type="ARBA" id="ARBA00023159"/>
    </source>
</evidence>
<dbReference type="SMART" id="SM00091">
    <property type="entry name" value="PAS"/>
    <property type="match status" value="2"/>
</dbReference>
<dbReference type="PANTHER" id="PTHR46055">
    <property type="entry name" value="CIRCADIAN LOCOMOTER OUTPUT CYCLES PROTEIN KAPUT"/>
    <property type="match status" value="1"/>
</dbReference>
<dbReference type="SMART" id="SM00353">
    <property type="entry name" value="HLH"/>
    <property type="match status" value="1"/>
</dbReference>
<dbReference type="GO" id="GO:0006974">
    <property type="term" value="P:DNA damage response"/>
    <property type="evidence" value="ECO:0007669"/>
    <property type="project" value="UniProtKB-KW"/>
</dbReference>
<evidence type="ECO:0000256" key="6">
    <source>
        <dbReference type="ARBA" id="ARBA00022763"/>
    </source>
</evidence>
<dbReference type="GO" id="GO:0046983">
    <property type="term" value="F:protein dimerization activity"/>
    <property type="evidence" value="ECO:0007669"/>
    <property type="project" value="InterPro"/>
</dbReference>
<feature type="compositionally biased region" description="Basic residues" evidence="16">
    <location>
        <begin position="25"/>
        <end position="35"/>
    </location>
</feature>
<feature type="region of interest" description="Disordered" evidence="16">
    <location>
        <begin position="378"/>
        <end position="427"/>
    </location>
</feature>
<dbReference type="GO" id="GO:0032922">
    <property type="term" value="P:circadian regulation of gene expression"/>
    <property type="evidence" value="ECO:0007669"/>
    <property type="project" value="InterPro"/>
</dbReference>
<organism evidence="19 20">
    <name type="scientific">Amphiprion ocellaris</name>
    <name type="common">Clown anemonefish</name>
    <dbReference type="NCBI Taxonomy" id="80972"/>
    <lineage>
        <taxon>Eukaryota</taxon>
        <taxon>Metazoa</taxon>
        <taxon>Chordata</taxon>
        <taxon>Craniata</taxon>
        <taxon>Vertebrata</taxon>
        <taxon>Euteleostomi</taxon>
        <taxon>Actinopterygii</taxon>
        <taxon>Neopterygii</taxon>
        <taxon>Teleostei</taxon>
        <taxon>Neoteleostei</taxon>
        <taxon>Acanthomorphata</taxon>
        <taxon>Ovalentaria</taxon>
        <taxon>Pomacentridae</taxon>
        <taxon>Amphiprion</taxon>
    </lineage>
</organism>
<dbReference type="InterPro" id="IPR047230">
    <property type="entry name" value="CLOCK-like"/>
</dbReference>
<accession>A0AAQ5Y606</accession>
<dbReference type="PRINTS" id="PR00785">
    <property type="entry name" value="NCTRNSLOCATR"/>
</dbReference>
<dbReference type="SUPFAM" id="SSF47459">
    <property type="entry name" value="HLH, helix-loop-helix DNA-binding domain"/>
    <property type="match status" value="1"/>
</dbReference>
<keyword evidence="20" id="KW-1185">Reference proteome</keyword>
<keyword evidence="8" id="KW-0805">Transcription regulation</keyword>
<evidence type="ECO:0000256" key="16">
    <source>
        <dbReference type="SAM" id="MobiDB-lite"/>
    </source>
</evidence>
<protein>
    <recommendedName>
        <fullName evidence="14">Circadian locomoter output cycles protein kaput</fullName>
    </recommendedName>
</protein>
<dbReference type="InterPro" id="IPR036638">
    <property type="entry name" value="HLH_DNA-bd_sf"/>
</dbReference>
<feature type="coiled-coil region" evidence="15">
    <location>
        <begin position="436"/>
        <end position="484"/>
    </location>
</feature>
<evidence type="ECO:0000256" key="13">
    <source>
        <dbReference type="ARBA" id="ARBA00023242"/>
    </source>
</evidence>
<keyword evidence="5" id="KW-0677">Repeat</keyword>
<evidence type="ECO:0000256" key="12">
    <source>
        <dbReference type="ARBA" id="ARBA00023163"/>
    </source>
</evidence>
<evidence type="ECO:0000256" key="10">
    <source>
        <dbReference type="ARBA" id="ARBA00023125"/>
    </source>
</evidence>
<evidence type="ECO:0000256" key="5">
    <source>
        <dbReference type="ARBA" id="ARBA00022737"/>
    </source>
</evidence>
<dbReference type="PANTHER" id="PTHR46055:SF2">
    <property type="entry name" value="CIRCADIAN LOCOMOTER OUTPUT CYCLES PROTEIN KAPUT"/>
    <property type="match status" value="1"/>
</dbReference>
<dbReference type="PROSITE" id="PS50112">
    <property type="entry name" value="PAS"/>
    <property type="match status" value="2"/>
</dbReference>
<keyword evidence="2" id="KW-0963">Cytoplasm</keyword>
<evidence type="ECO:0000256" key="8">
    <source>
        <dbReference type="ARBA" id="ARBA00023015"/>
    </source>
</evidence>
<dbReference type="Proteomes" id="UP001501940">
    <property type="component" value="Chromosome 2"/>
</dbReference>
<feature type="region of interest" description="Disordered" evidence="16">
    <location>
        <begin position="515"/>
        <end position="555"/>
    </location>
</feature>
<dbReference type="SUPFAM" id="SSF55785">
    <property type="entry name" value="PYP-like sensor domain (PAS domain)"/>
    <property type="match status" value="2"/>
</dbReference>
<feature type="domain" description="PAS" evidence="17">
    <location>
        <begin position="276"/>
        <end position="323"/>
    </location>
</feature>
<dbReference type="FunFam" id="3.30.450.20:FF:000016">
    <property type="entry name" value="Circadian locomoter output cycles protein"/>
    <property type="match status" value="1"/>
</dbReference>
<dbReference type="GeneTree" id="ENSGT00940000157580"/>
<reference evidence="19" key="3">
    <citation type="submission" date="2025-09" db="UniProtKB">
        <authorList>
            <consortium name="Ensembl"/>
        </authorList>
    </citation>
    <scope>IDENTIFICATION</scope>
</reference>
<dbReference type="PROSITE" id="PS50888">
    <property type="entry name" value="BHLH"/>
    <property type="match status" value="1"/>
</dbReference>
<dbReference type="CDD" id="cd19734">
    <property type="entry name" value="bHLH-PAS_CLOCK"/>
    <property type="match status" value="1"/>
</dbReference>
<evidence type="ECO:0000256" key="14">
    <source>
        <dbReference type="ARBA" id="ARBA00040572"/>
    </source>
</evidence>
<dbReference type="FunFam" id="4.10.280.10:FF:000013">
    <property type="entry name" value="Circadian locomoter output cycles protein kaput"/>
    <property type="match status" value="1"/>
</dbReference>
<evidence type="ECO:0000259" key="17">
    <source>
        <dbReference type="PROSITE" id="PS50112"/>
    </source>
</evidence>
<evidence type="ECO:0000256" key="3">
    <source>
        <dbReference type="ARBA" id="ARBA00022499"/>
    </source>
</evidence>
<dbReference type="Pfam" id="PF14598">
    <property type="entry name" value="PAS_11"/>
    <property type="match status" value="1"/>
</dbReference>
<keyword evidence="12" id="KW-0804">Transcription</keyword>
<name>A0AAQ5Y606_AMPOC</name>
<keyword evidence="7" id="KW-0832">Ubl conjugation</keyword>
<dbReference type="Pfam" id="PF00989">
    <property type="entry name" value="PAS"/>
    <property type="match status" value="1"/>
</dbReference>
<evidence type="ECO:0000256" key="7">
    <source>
        <dbReference type="ARBA" id="ARBA00022843"/>
    </source>
</evidence>
<feature type="compositionally biased region" description="Low complexity" evidence="16">
    <location>
        <begin position="414"/>
        <end position="426"/>
    </location>
</feature>
<reference evidence="19 20" key="1">
    <citation type="submission" date="2022-01" db="EMBL/GenBank/DDBJ databases">
        <title>A chromosome-scale genome assembly of the false clownfish, Amphiprion ocellaris.</title>
        <authorList>
            <person name="Ryu T."/>
        </authorList>
    </citation>
    <scope>NUCLEOTIDE SEQUENCE [LARGE SCALE GENOMIC DNA]</scope>
</reference>
<comment type="subcellular location">
    <subcellularLocation>
        <location evidence="1">Cytoplasm</location>
        <location evidence="1">Cytosol</location>
    </subcellularLocation>
</comment>
<keyword evidence="6" id="KW-0227">DNA damage</keyword>
<dbReference type="AlphaFoldDB" id="A0AAQ5Y606"/>
<keyword evidence="11" id="KW-0010">Activator</keyword>
<evidence type="ECO:0000256" key="15">
    <source>
        <dbReference type="SAM" id="Coils"/>
    </source>
</evidence>
<sequence>MTSSIDRDDSSIFDGLMEEDEKDKAKRVSRNKSEKKRRDQFNVLIKELGTMLPGNTRKMDKSTILQKSIDFLHKHKENAAHSESTEIRQDWKPPFLSNEEFTQLMLEALDGFFLAIMTDGNIIYVSESVSSLLEHLPSDLVDQNLLNFLPMGEQSDVYKALSSHVMEGETLTPEYLKTKNQIEFCCHMLRGTIDPKEPPVYEYVKFIGNFKSLNNVPNCTRNGFEGVIQRSLHSAFEDRVCLIATVRLAKPQFIKEMCTVEEPNEEFTSRHSLEWKFLFLDHRAPPIIGYLPFEVLGTSGYDYYHVDDLETLAKCHEHLMQYGKGKSCYYRFLTKGQQWIWLQTHYYITYHQWNSRPEFIVCTHTVVSYAEVRAEQRRELGIEESPPEMTADKMKLQGDRSTPGRQSVSAVEMTSQRRSSISSQVSERTRTEFGSMVQFSSQLEAMQHLKEQLEQRTRMIEANIQRQQDELRQIQEELQRVQGQSLQMAQGTTVQQGGTLTMQGQVVSAGPLQNSIQQQHTVQPQSQQQTLLREQSTALSQSQRSSLTLQPQQNPLPASLYNTMMIPQQSPANVVQIATSLAQNTGSNTPAVATFAQDRAAQIRFPAGPQLLTKLVTGQMACGAVMVPTTMFMGQVVTAFAPQQGQTQTISISQQPPQQQQQQQQEQQVQQVQQQSQVTAILCTLTDIYFYKLISCFPFPVHISHGFLLFYLRVTIFKSL</sequence>
<reference evidence="19" key="2">
    <citation type="submission" date="2025-08" db="UniProtKB">
        <authorList>
            <consortium name="Ensembl"/>
        </authorList>
    </citation>
    <scope>IDENTIFICATION</scope>
</reference>
<proteinExistence type="predicted"/>
<dbReference type="GO" id="GO:0005829">
    <property type="term" value="C:cytosol"/>
    <property type="evidence" value="ECO:0007669"/>
    <property type="project" value="UniProtKB-SubCell"/>
</dbReference>
<evidence type="ECO:0000256" key="4">
    <source>
        <dbReference type="ARBA" id="ARBA00022553"/>
    </source>
</evidence>
<evidence type="ECO:0000256" key="1">
    <source>
        <dbReference type="ARBA" id="ARBA00004514"/>
    </source>
</evidence>
<feature type="compositionally biased region" description="Basic and acidic residues" evidence="16">
    <location>
        <begin position="1"/>
        <end position="10"/>
    </location>
</feature>
<evidence type="ECO:0000259" key="18">
    <source>
        <dbReference type="PROSITE" id="PS50888"/>
    </source>
</evidence>
<dbReference type="GO" id="GO:0000981">
    <property type="term" value="F:DNA-binding transcription factor activity, RNA polymerase II-specific"/>
    <property type="evidence" value="ECO:0007669"/>
    <property type="project" value="InterPro"/>
</dbReference>
<dbReference type="InterPro" id="IPR035965">
    <property type="entry name" value="PAS-like_dom_sf"/>
</dbReference>
<evidence type="ECO:0000313" key="20">
    <source>
        <dbReference type="Proteomes" id="UP001501940"/>
    </source>
</evidence>
<dbReference type="Gene3D" id="4.10.280.10">
    <property type="entry name" value="Helix-loop-helix DNA-binding domain"/>
    <property type="match status" value="1"/>
</dbReference>
<dbReference type="FunFam" id="3.30.450.20:FF:000022">
    <property type="entry name" value="circadian locomoter output cycles protein kaput"/>
    <property type="match status" value="1"/>
</dbReference>
<feature type="compositionally biased region" description="Low complexity" evidence="16">
    <location>
        <begin position="517"/>
        <end position="553"/>
    </location>
</feature>
<evidence type="ECO:0000256" key="9">
    <source>
        <dbReference type="ARBA" id="ARBA00023108"/>
    </source>
</evidence>
<keyword evidence="4" id="KW-0597">Phosphoprotein</keyword>
<dbReference type="SMART" id="SM00086">
    <property type="entry name" value="PAC"/>
    <property type="match status" value="1"/>
</dbReference>
<feature type="domain" description="BHLH" evidence="18">
    <location>
        <begin position="25"/>
        <end position="75"/>
    </location>
</feature>
<dbReference type="GO" id="GO:0070888">
    <property type="term" value="F:E-box binding"/>
    <property type="evidence" value="ECO:0007669"/>
    <property type="project" value="TreeGrafter"/>
</dbReference>
<dbReference type="GO" id="GO:1990513">
    <property type="term" value="C:CLOCK-BMAL transcription complex"/>
    <property type="evidence" value="ECO:0007669"/>
    <property type="project" value="TreeGrafter"/>
</dbReference>
<evidence type="ECO:0000256" key="2">
    <source>
        <dbReference type="ARBA" id="ARBA00022490"/>
    </source>
</evidence>
<dbReference type="InterPro" id="IPR001610">
    <property type="entry name" value="PAC"/>
</dbReference>
<keyword evidence="10" id="KW-0238">DNA-binding</keyword>
<feature type="region of interest" description="Disordered" evidence="16">
    <location>
        <begin position="1"/>
        <end position="35"/>
    </location>
</feature>
<feature type="compositionally biased region" description="Polar residues" evidence="16">
    <location>
        <begin position="399"/>
        <end position="413"/>
    </location>
</feature>
<dbReference type="Ensembl" id="ENSAOCT00000057980.1">
    <property type="protein sequence ID" value="ENSAOCP00000049118.1"/>
    <property type="gene ID" value="ENSAOCG00000005003.2"/>
</dbReference>
<dbReference type="Gene3D" id="3.30.450.20">
    <property type="entry name" value="PAS domain"/>
    <property type="match status" value="2"/>
</dbReference>
<keyword evidence="3" id="KW-1017">Isopeptide bond</keyword>
<keyword evidence="9" id="KW-0090">Biological rhythms</keyword>
<dbReference type="InterPro" id="IPR011598">
    <property type="entry name" value="bHLH_dom"/>
</dbReference>